<dbReference type="Gene3D" id="3.30.870.10">
    <property type="entry name" value="Endonuclease Chain A"/>
    <property type="match status" value="1"/>
</dbReference>
<protein>
    <submittedName>
        <fullName evidence="1">Phospholipase D family protein</fullName>
    </submittedName>
</protein>
<evidence type="ECO:0000313" key="1">
    <source>
        <dbReference type="EMBL" id="MCU7378049.1"/>
    </source>
</evidence>
<sequence>MAFYIQDPTYYKSSYLHEALISACVGGTVGGGAYAFASKDGIELLIEDDNFKQFLKTGQFTLIVGMDDITNVYSVETLKRMQEKYSDHLLIKAYIHNSKGSTFHPKYSWFAQPDGGILVIGSGNLTQKGLRQNREAYAIEKLTSEEIKNFVHEWDEWLKHSKPFLFDLDEDIVNAYAEQNTERMRTIISIQKQKGTKADADRLLKYIELLSGQPDIKKYAASKKSEGTKKSVTDKDAVIYGEDLDIDLPYWTVFLNSEVLMAEIPKSGSRWQQVNFDKNSFENFFGATCGENGVYRILFRNMGHDGLLHDVEVRPSVSVSSQNYRFELDAAKGLDYPSGKERPIGVFVKVSPRDFMYELLMPGDEAYDACIEVLDSKESYSTRMRRIRYYCQEIYQRTSSLALWKRLDAEEDE</sequence>
<organism evidence="1 2">
    <name type="scientific">Hominibacterium faecale</name>
    <dbReference type="NCBI Taxonomy" id="2839743"/>
    <lineage>
        <taxon>Bacteria</taxon>
        <taxon>Bacillati</taxon>
        <taxon>Bacillota</taxon>
        <taxon>Clostridia</taxon>
        <taxon>Peptostreptococcales</taxon>
        <taxon>Anaerovoracaceae</taxon>
        <taxon>Hominibacterium</taxon>
    </lineage>
</organism>
<dbReference type="RefSeq" id="WP_253019729.1">
    <property type="nucleotide sequence ID" value="NZ_JAOSHN010000002.1"/>
</dbReference>
<dbReference type="AlphaFoldDB" id="A0A9J6QLK6"/>
<name>A0A9J6QLK6_9FIRM</name>
<dbReference type="Proteomes" id="UP001065549">
    <property type="component" value="Unassembled WGS sequence"/>
</dbReference>
<keyword evidence="2" id="KW-1185">Reference proteome</keyword>
<reference evidence="1" key="1">
    <citation type="submission" date="2022-09" db="EMBL/GenBank/DDBJ databases">
        <title>Culturomic study of gut microbiota in children with autism spectrum disorder.</title>
        <authorList>
            <person name="Efimov B.A."/>
            <person name="Chaplin A.V."/>
            <person name="Sokolova S.R."/>
            <person name="Pikina A.P."/>
            <person name="Korzhanova M."/>
            <person name="Belova V."/>
            <person name="Korostin D."/>
        </authorList>
    </citation>
    <scope>NUCLEOTIDE SEQUENCE</scope>
    <source>
        <strain evidence="1">ASD5510</strain>
    </source>
</reference>
<dbReference type="CDD" id="cd09117">
    <property type="entry name" value="PLDc_Bfil_DEXD_like"/>
    <property type="match status" value="1"/>
</dbReference>
<dbReference type="EMBL" id="JAOSHN010000002">
    <property type="protein sequence ID" value="MCU7378049.1"/>
    <property type="molecule type" value="Genomic_DNA"/>
</dbReference>
<gene>
    <name evidence="1" type="ORF">OBO34_06745</name>
</gene>
<proteinExistence type="predicted"/>
<evidence type="ECO:0000313" key="2">
    <source>
        <dbReference type="Proteomes" id="UP001065549"/>
    </source>
</evidence>
<comment type="caution">
    <text evidence="1">The sequence shown here is derived from an EMBL/GenBank/DDBJ whole genome shotgun (WGS) entry which is preliminary data.</text>
</comment>
<accession>A0A9J6QLK6</accession>